<feature type="transmembrane region" description="Helical" evidence="7">
    <location>
        <begin position="156"/>
        <end position="174"/>
    </location>
</feature>
<feature type="transmembrane region" description="Helical" evidence="7">
    <location>
        <begin position="240"/>
        <end position="258"/>
    </location>
</feature>
<feature type="domain" description="Acyltransferase 3" evidence="8">
    <location>
        <begin position="8"/>
        <end position="316"/>
    </location>
</feature>
<dbReference type="GO" id="GO:0016413">
    <property type="term" value="F:O-acetyltransferase activity"/>
    <property type="evidence" value="ECO:0007669"/>
    <property type="project" value="TreeGrafter"/>
</dbReference>
<gene>
    <name evidence="9" type="ORF">B9G99_01320</name>
</gene>
<feature type="transmembrane region" description="Helical" evidence="7">
    <location>
        <begin position="55"/>
        <end position="73"/>
    </location>
</feature>
<evidence type="ECO:0000256" key="5">
    <source>
        <dbReference type="ARBA" id="ARBA00022989"/>
    </source>
</evidence>
<feature type="transmembrane region" description="Helical" evidence="7">
    <location>
        <begin position="213"/>
        <end position="234"/>
    </location>
</feature>
<dbReference type="GO" id="GO:0005886">
    <property type="term" value="C:plasma membrane"/>
    <property type="evidence" value="ECO:0007669"/>
    <property type="project" value="UniProtKB-SubCell"/>
</dbReference>
<evidence type="ECO:0000256" key="3">
    <source>
        <dbReference type="ARBA" id="ARBA00022475"/>
    </source>
</evidence>
<organism evidence="9 10">
    <name type="scientific">Kushneria konosiri</name>
    <dbReference type="NCBI Taxonomy" id="698828"/>
    <lineage>
        <taxon>Bacteria</taxon>
        <taxon>Pseudomonadati</taxon>
        <taxon>Pseudomonadota</taxon>
        <taxon>Gammaproteobacteria</taxon>
        <taxon>Oceanospirillales</taxon>
        <taxon>Halomonadaceae</taxon>
        <taxon>Kushneria</taxon>
    </lineage>
</organism>
<evidence type="ECO:0000313" key="9">
    <source>
        <dbReference type="EMBL" id="ARS51695.1"/>
    </source>
</evidence>
<dbReference type="RefSeq" id="WP_086620404.1">
    <property type="nucleotide sequence ID" value="NZ_CP021323.1"/>
</dbReference>
<comment type="similarity">
    <text evidence="2">Belongs to the acyltransferase 3 family.</text>
</comment>
<evidence type="ECO:0000256" key="2">
    <source>
        <dbReference type="ARBA" id="ARBA00007400"/>
    </source>
</evidence>
<dbReference type="PANTHER" id="PTHR40074">
    <property type="entry name" value="O-ACETYLTRANSFERASE WECH"/>
    <property type="match status" value="1"/>
</dbReference>
<evidence type="ECO:0000259" key="8">
    <source>
        <dbReference type="Pfam" id="PF01757"/>
    </source>
</evidence>
<feature type="transmembrane region" description="Helical" evidence="7">
    <location>
        <begin position="85"/>
        <end position="107"/>
    </location>
</feature>
<protein>
    <recommendedName>
        <fullName evidence="8">Acyltransferase 3 domain-containing protein</fullName>
    </recommendedName>
</protein>
<dbReference type="Pfam" id="PF01757">
    <property type="entry name" value="Acyl_transf_3"/>
    <property type="match status" value="1"/>
</dbReference>
<dbReference type="OrthoDB" id="9767863at2"/>
<keyword evidence="4 7" id="KW-0812">Transmembrane</keyword>
<keyword evidence="3" id="KW-1003">Cell membrane</keyword>
<proteinExistence type="inferred from homology"/>
<dbReference type="InterPro" id="IPR002656">
    <property type="entry name" value="Acyl_transf_3_dom"/>
</dbReference>
<feature type="transmembrane region" description="Helical" evidence="7">
    <location>
        <begin position="127"/>
        <end position="149"/>
    </location>
</feature>
<name>A0A2Z2H3D6_9GAMM</name>
<dbReference type="AlphaFoldDB" id="A0A2Z2H3D6"/>
<evidence type="ECO:0000313" key="10">
    <source>
        <dbReference type="Proteomes" id="UP000250025"/>
    </source>
</evidence>
<keyword evidence="5 7" id="KW-1133">Transmembrane helix</keyword>
<evidence type="ECO:0000256" key="7">
    <source>
        <dbReference type="SAM" id="Phobius"/>
    </source>
</evidence>
<evidence type="ECO:0000256" key="6">
    <source>
        <dbReference type="ARBA" id="ARBA00023136"/>
    </source>
</evidence>
<keyword evidence="10" id="KW-1185">Reference proteome</keyword>
<dbReference type="KEGG" id="kus:B9G99_01320"/>
<evidence type="ECO:0000256" key="4">
    <source>
        <dbReference type="ARBA" id="ARBA00022692"/>
    </source>
</evidence>
<evidence type="ECO:0000256" key="1">
    <source>
        <dbReference type="ARBA" id="ARBA00004651"/>
    </source>
</evidence>
<dbReference type="EMBL" id="CP021323">
    <property type="protein sequence ID" value="ARS51695.1"/>
    <property type="molecule type" value="Genomic_DNA"/>
</dbReference>
<reference evidence="9 10" key="1">
    <citation type="journal article" date="2017" name="Int. J. Syst. Evol. Microbiol.">
        <title>Kushneria konosiri sp. nov., isolated from the Korean salt-fermented seafood Daemi-jeot.</title>
        <authorList>
            <person name="Yun J.H."/>
            <person name="Park S.K."/>
            <person name="Lee J.Y."/>
            <person name="Jung M.J."/>
            <person name="Bae J.W."/>
        </authorList>
    </citation>
    <scope>NUCLEOTIDE SEQUENCE [LARGE SCALE GENOMIC DNA]</scope>
    <source>
        <strain evidence="9 10">X49</strain>
    </source>
</reference>
<dbReference type="PANTHER" id="PTHR40074:SF4">
    <property type="entry name" value="INNER MEMBRANE PROTEIN YCFT"/>
    <property type="match status" value="1"/>
</dbReference>
<keyword evidence="6 7" id="KW-0472">Membrane</keyword>
<feature type="transmembrane region" description="Helical" evidence="7">
    <location>
        <begin position="180"/>
        <end position="201"/>
    </location>
</feature>
<feature type="transmembrane region" description="Helical" evidence="7">
    <location>
        <begin position="298"/>
        <end position="319"/>
    </location>
</feature>
<accession>A0A2Z2H3D6</accession>
<dbReference type="GO" id="GO:0009246">
    <property type="term" value="P:enterobacterial common antigen biosynthetic process"/>
    <property type="evidence" value="ECO:0007669"/>
    <property type="project" value="TreeGrafter"/>
</dbReference>
<dbReference type="Proteomes" id="UP000250025">
    <property type="component" value="Chromosome"/>
</dbReference>
<feature type="transmembrane region" description="Helical" evidence="7">
    <location>
        <begin position="12"/>
        <end position="35"/>
    </location>
</feature>
<feature type="transmembrane region" description="Helical" evidence="7">
    <location>
        <begin position="265"/>
        <end position="286"/>
    </location>
</feature>
<sequence>MTRSAQRIDWIDAAKGACILAVVVYHFDIFIYQGMHGGHPIVALWDGVISALRPLRMPLFFLISGYLASTSISRRSWAQIRTKKIASLLWVYVLWAVIYWVIVVHILPGNPWFESSFNQDMTMKDFIRRMVTANISLWYLYALVLYFMAAKLMRSATIAIGLGIVANIATYLVFDPSNWGMRSLVGYFVFFAIGAYARDFITTHYAAFNLKRFTATLALTLLGLAIAGHFSLLGAPGVEMLLGVVMVSTTIDAFALACRHMNLHYLCLIGRQTLPIYVMHRIVLHFMSPYMPETTNSFLIAIEPVIATLAITVACLMLYHGLLHSSTKARGLFAMPHTVRRVAYRAGVLKPV</sequence>
<comment type="subcellular location">
    <subcellularLocation>
        <location evidence="1">Cell membrane</location>
        <topology evidence="1">Multi-pass membrane protein</topology>
    </subcellularLocation>
</comment>